<dbReference type="AlphaFoldDB" id="A0A382UWK8"/>
<evidence type="ECO:0000256" key="2">
    <source>
        <dbReference type="ARBA" id="ARBA00022692"/>
    </source>
</evidence>
<feature type="domain" description="Cadherin" evidence="5">
    <location>
        <begin position="220"/>
        <end position="289"/>
    </location>
</feature>
<dbReference type="InterPro" id="IPR015919">
    <property type="entry name" value="Cadherin-like_sf"/>
</dbReference>
<keyword evidence="3" id="KW-0472">Membrane</keyword>
<gene>
    <name evidence="6" type="ORF">METZ01_LOCUS391497</name>
</gene>
<evidence type="ECO:0000256" key="3">
    <source>
        <dbReference type="ARBA" id="ARBA00022989"/>
    </source>
</evidence>
<keyword evidence="3" id="KW-1133">Transmembrane helix</keyword>
<feature type="domain" description="Cadherin" evidence="5">
    <location>
        <begin position="1"/>
        <end position="87"/>
    </location>
</feature>
<protein>
    <recommendedName>
        <fullName evidence="5">Cadherin domain-containing protein</fullName>
    </recommendedName>
</protein>
<dbReference type="GO" id="GO:0005886">
    <property type="term" value="C:plasma membrane"/>
    <property type="evidence" value="ECO:0007669"/>
    <property type="project" value="TreeGrafter"/>
</dbReference>
<proteinExistence type="predicted"/>
<keyword evidence="4" id="KW-0325">Glycoprotein</keyword>
<dbReference type="GO" id="GO:0005509">
    <property type="term" value="F:calcium ion binding"/>
    <property type="evidence" value="ECO:0007669"/>
    <property type="project" value="InterPro"/>
</dbReference>
<evidence type="ECO:0000256" key="4">
    <source>
        <dbReference type="ARBA" id="ARBA00023180"/>
    </source>
</evidence>
<feature type="non-terminal residue" evidence="6">
    <location>
        <position position="290"/>
    </location>
</feature>
<name>A0A382UWK8_9ZZZZ</name>
<dbReference type="PANTHER" id="PTHR24028">
    <property type="entry name" value="CADHERIN-87A"/>
    <property type="match status" value="1"/>
</dbReference>
<evidence type="ECO:0000313" key="6">
    <source>
        <dbReference type="EMBL" id="SVD38643.1"/>
    </source>
</evidence>
<dbReference type="InterPro" id="IPR002126">
    <property type="entry name" value="Cadherin-like_dom"/>
</dbReference>
<evidence type="ECO:0000259" key="5">
    <source>
        <dbReference type="PROSITE" id="PS50268"/>
    </source>
</evidence>
<reference evidence="6" key="1">
    <citation type="submission" date="2018-05" db="EMBL/GenBank/DDBJ databases">
        <authorList>
            <person name="Lanie J.A."/>
            <person name="Ng W.-L."/>
            <person name="Kazmierczak K.M."/>
            <person name="Andrzejewski T.M."/>
            <person name="Davidsen T.M."/>
            <person name="Wayne K.J."/>
            <person name="Tettelin H."/>
            <person name="Glass J.I."/>
            <person name="Rusch D."/>
            <person name="Podicherti R."/>
            <person name="Tsui H.-C.T."/>
            <person name="Winkler M.E."/>
        </authorList>
    </citation>
    <scope>NUCLEOTIDE SEQUENCE</scope>
</reference>
<dbReference type="PROSITE" id="PS50268">
    <property type="entry name" value="CADHERIN_2"/>
    <property type="match status" value="2"/>
</dbReference>
<accession>A0A382UWK8</accession>
<dbReference type="PANTHER" id="PTHR24028:SF328">
    <property type="entry name" value="CADHERIN-3"/>
    <property type="match status" value="1"/>
</dbReference>
<organism evidence="6">
    <name type="scientific">marine metagenome</name>
    <dbReference type="NCBI Taxonomy" id="408172"/>
    <lineage>
        <taxon>unclassified sequences</taxon>
        <taxon>metagenomes</taxon>
        <taxon>ecological metagenomes</taxon>
    </lineage>
</organism>
<keyword evidence="2" id="KW-0812">Transmembrane</keyword>
<dbReference type="SUPFAM" id="SSF49313">
    <property type="entry name" value="Cadherin-like"/>
    <property type="match status" value="1"/>
</dbReference>
<dbReference type="SMART" id="SM00112">
    <property type="entry name" value="CA"/>
    <property type="match status" value="1"/>
</dbReference>
<evidence type="ECO:0000256" key="1">
    <source>
        <dbReference type="ARBA" id="ARBA00004167"/>
    </source>
</evidence>
<dbReference type="Gene3D" id="2.60.40.60">
    <property type="entry name" value="Cadherins"/>
    <property type="match status" value="1"/>
</dbReference>
<feature type="non-terminal residue" evidence="6">
    <location>
        <position position="1"/>
    </location>
</feature>
<dbReference type="EMBL" id="UINC01147363">
    <property type="protein sequence ID" value="SVD38643.1"/>
    <property type="molecule type" value="Genomic_DNA"/>
</dbReference>
<dbReference type="GO" id="GO:0007156">
    <property type="term" value="P:homophilic cell adhesion via plasma membrane adhesion molecules"/>
    <property type="evidence" value="ECO:0007669"/>
    <property type="project" value="InterPro"/>
</dbReference>
<comment type="subcellular location">
    <subcellularLocation>
        <location evidence="1">Membrane</location>
        <topology evidence="1">Single-pass membrane protein</topology>
    </subcellularLocation>
</comment>
<dbReference type="CDD" id="cd11304">
    <property type="entry name" value="Cadherin_repeat"/>
    <property type="match status" value="1"/>
</dbReference>
<dbReference type="PRINTS" id="PR00205">
    <property type="entry name" value="CADHERIN"/>
</dbReference>
<sequence>FTMVDTDTSGSYDCTLGGDDSADFAKSVSGKVCTVTFAANPNYESPADDDTDNVYDLTIAFTDGTNTLSAQTTAITITDANDQTPAVSVDSAYSQAESTSTTWETFTITDTDTTGTYTCTVAGTDAADFSSSISAKVCTIAWAAAPDYDSPADSGGNNVYDITLAFSDGTNDLSAQTTAVTVTDVGLSIADGSASLAESAANSAAVMTASITEGTASTVSIISGNTDADSDGTGPFAIATSGAITVADADDIDYETTTSYTLLVVALDDDDTVSAEMTITITDVNDQTPA</sequence>
<dbReference type="InterPro" id="IPR050174">
    <property type="entry name" value="Protocadherin/Cadherin-CA"/>
</dbReference>